<evidence type="ECO:0000313" key="2">
    <source>
        <dbReference type="Proteomes" id="UP000036449"/>
    </source>
</evidence>
<dbReference type="AlphaFoldDB" id="A0A0J6VFB3"/>
<evidence type="ECO:0000313" key="1">
    <source>
        <dbReference type="EMBL" id="KMO37741.1"/>
    </source>
</evidence>
<gene>
    <name evidence="1" type="ORF">VQ03_18805</name>
</gene>
<dbReference type="EMBL" id="LABZ01000130">
    <property type="protein sequence ID" value="KMO37741.1"/>
    <property type="molecule type" value="Genomic_DNA"/>
</dbReference>
<proteinExistence type="predicted"/>
<reference evidence="1 2" key="1">
    <citation type="submission" date="2015-03" db="EMBL/GenBank/DDBJ databases">
        <title>Genome sequencing of Methylobacterium tarhaniae DSM 25844.</title>
        <authorList>
            <person name="Chaudhry V."/>
            <person name="Patil P.B."/>
        </authorList>
    </citation>
    <scope>NUCLEOTIDE SEQUENCE [LARGE SCALE GENOMIC DNA]</scope>
    <source>
        <strain evidence="1 2">DSM 25844</strain>
    </source>
</reference>
<organism evidence="1 2">
    <name type="scientific">Methylobacterium tarhaniae</name>
    <dbReference type="NCBI Taxonomy" id="1187852"/>
    <lineage>
        <taxon>Bacteria</taxon>
        <taxon>Pseudomonadati</taxon>
        <taxon>Pseudomonadota</taxon>
        <taxon>Alphaproteobacteria</taxon>
        <taxon>Hyphomicrobiales</taxon>
        <taxon>Methylobacteriaceae</taxon>
        <taxon>Methylobacterium</taxon>
    </lineage>
</organism>
<dbReference type="OrthoDB" id="9815041at2"/>
<comment type="caution">
    <text evidence="1">The sequence shown here is derived from an EMBL/GenBank/DDBJ whole genome shotgun (WGS) entry which is preliminary data.</text>
</comment>
<keyword evidence="2" id="KW-1185">Reference proteome</keyword>
<dbReference type="RefSeq" id="WP_048452418.1">
    <property type="nucleotide sequence ID" value="NZ_LABZ01000130.1"/>
</dbReference>
<name>A0A0J6VFB3_9HYPH</name>
<protein>
    <recommendedName>
        <fullName evidence="3">Acetyltransferase</fullName>
    </recommendedName>
</protein>
<accession>A0A0J6VFB3</accession>
<evidence type="ECO:0008006" key="3">
    <source>
        <dbReference type="Google" id="ProtNLM"/>
    </source>
</evidence>
<dbReference type="Proteomes" id="UP000036449">
    <property type="component" value="Unassembled WGS sequence"/>
</dbReference>
<sequence>MMPATTLVRLTTLGPEVEALRGGAEGHFRVVRLRAASPEAATFYRFLGFADTTEPDATHSIPVTPTR</sequence>